<feature type="region of interest" description="Disordered" evidence="1">
    <location>
        <begin position="1"/>
        <end position="20"/>
    </location>
</feature>
<organism evidence="2 3">
    <name type="scientific">Clavibacter michiganensis</name>
    <dbReference type="NCBI Taxonomy" id="28447"/>
    <lineage>
        <taxon>Bacteria</taxon>
        <taxon>Bacillati</taxon>
        <taxon>Actinomycetota</taxon>
        <taxon>Actinomycetes</taxon>
        <taxon>Micrococcales</taxon>
        <taxon>Microbacteriaceae</taxon>
        <taxon>Clavibacter</taxon>
    </lineage>
</organism>
<reference evidence="2 3" key="1">
    <citation type="submission" date="2016-08" db="EMBL/GenBank/DDBJ databases">
        <title>Genome sequence of Clavibacter michiganensis spp strain CFBP8017.</title>
        <authorList>
            <person name="Thapa S.P."/>
            <person name="Coaker G."/>
            <person name="Jacques M.-A."/>
        </authorList>
    </citation>
    <scope>NUCLEOTIDE SEQUENCE [LARGE SCALE GENOMIC DNA]</scope>
    <source>
        <strain evidence="2">CFBP8017</strain>
    </source>
</reference>
<dbReference type="GO" id="GO:0009143">
    <property type="term" value="P:nucleoside triphosphate catabolic process"/>
    <property type="evidence" value="ECO:0007669"/>
    <property type="project" value="InterPro"/>
</dbReference>
<dbReference type="Gene3D" id="1.10.287.1080">
    <property type="entry name" value="MazG-like"/>
    <property type="match status" value="1"/>
</dbReference>
<dbReference type="CDD" id="cd11537">
    <property type="entry name" value="NTP-PPase_RS21-C6_like"/>
    <property type="match status" value="1"/>
</dbReference>
<dbReference type="PANTHER" id="PTHR46523">
    <property type="entry name" value="DCTP PYROPHOSPHATASE 1"/>
    <property type="match status" value="1"/>
</dbReference>
<gene>
    <name evidence="2" type="ORF">BFL36_09730</name>
</gene>
<evidence type="ECO:0000313" key="3">
    <source>
        <dbReference type="Proteomes" id="UP000195011"/>
    </source>
</evidence>
<evidence type="ECO:0008006" key="4">
    <source>
        <dbReference type="Google" id="ProtNLM"/>
    </source>
</evidence>
<dbReference type="Pfam" id="PF12643">
    <property type="entry name" value="MazG-like"/>
    <property type="match status" value="1"/>
</dbReference>
<dbReference type="Proteomes" id="UP000195011">
    <property type="component" value="Unassembled WGS sequence"/>
</dbReference>
<dbReference type="GO" id="GO:0047429">
    <property type="term" value="F:nucleoside triphosphate diphosphatase activity"/>
    <property type="evidence" value="ECO:0007669"/>
    <property type="project" value="InterPro"/>
</dbReference>
<dbReference type="InterPro" id="IPR052555">
    <property type="entry name" value="dCTP_Pyrophosphatase"/>
</dbReference>
<accession>A0A251YF24</accession>
<protein>
    <recommendedName>
        <fullName evidence="4">Nucleotide pyrophosphohydrolase</fullName>
    </recommendedName>
</protein>
<comment type="caution">
    <text evidence="2">The sequence shown here is derived from an EMBL/GenBank/DDBJ whole genome shotgun (WGS) entry which is preliminary data.</text>
</comment>
<name>A0A251YF24_9MICO</name>
<dbReference type="SUPFAM" id="SSF101386">
    <property type="entry name" value="all-alpha NTP pyrophosphatases"/>
    <property type="match status" value="1"/>
</dbReference>
<dbReference type="EMBL" id="MDJY01000044">
    <property type="protein sequence ID" value="OUE22753.1"/>
    <property type="molecule type" value="Genomic_DNA"/>
</dbReference>
<sequence>MAAPFAPRTDGSHGGCYRDRMPSRDVREELAAFVAERDWAQFHTPENLAKSIAIEAGELLECFQWDAEGDLELVQAELADVLTYCLLLAERLGVDPDGIVLDKLAVTRTKYPIDKARGRSARYDAL</sequence>
<dbReference type="PIRSF" id="PIRSF029826">
    <property type="entry name" value="UCP029826_pph"/>
    <property type="match status" value="1"/>
</dbReference>
<evidence type="ECO:0000313" key="2">
    <source>
        <dbReference type="EMBL" id="OUE22753.1"/>
    </source>
</evidence>
<dbReference type="PANTHER" id="PTHR46523:SF1">
    <property type="entry name" value="DCTP PYROPHOSPHATASE 1"/>
    <property type="match status" value="1"/>
</dbReference>
<proteinExistence type="predicted"/>
<dbReference type="InterPro" id="IPR025984">
    <property type="entry name" value="DCTPP"/>
</dbReference>
<dbReference type="AlphaFoldDB" id="A0A251YF24"/>
<evidence type="ECO:0000256" key="1">
    <source>
        <dbReference type="SAM" id="MobiDB-lite"/>
    </source>
</evidence>